<organism evidence="1">
    <name type="scientific">Klebsiella quasipneumoniae</name>
    <dbReference type="NCBI Taxonomy" id="1463165"/>
    <lineage>
        <taxon>Bacteria</taxon>
        <taxon>Pseudomonadati</taxon>
        <taxon>Pseudomonadota</taxon>
        <taxon>Gammaproteobacteria</taxon>
        <taxon>Enterobacterales</taxon>
        <taxon>Enterobacteriaceae</taxon>
        <taxon>Klebsiella/Raoultella group</taxon>
        <taxon>Klebsiella</taxon>
        <taxon>Klebsiella pneumoniae complex</taxon>
    </lineage>
</organism>
<reference evidence="1" key="1">
    <citation type="submission" date="2019-11" db="EMBL/GenBank/DDBJ databases">
        <authorList>
            <person name="Qin S."/>
            <person name="Dong H."/>
        </authorList>
    </citation>
    <scope>NUCLEOTIDE SEQUENCE</scope>
    <source>
        <strain evidence="1">KP18-31</strain>
        <plasmid evidence="1">pKP18-31-2</plasmid>
    </source>
</reference>
<sequence>MSTGVGSVQHGDFLPTIDFCPVIFKGTYDEQNWQVLSQRWDNLRAQLHGNPFSASALQDHALHKELIQSVLDSAPNFSPLKRAHDKD</sequence>
<geneLocation type="plasmid" evidence="1">
    <name>pKP18-31-2</name>
</geneLocation>
<protein>
    <submittedName>
        <fullName evidence="1">Uncharacterized protein</fullName>
    </submittedName>
</protein>
<proteinExistence type="predicted"/>
<evidence type="ECO:0000313" key="1">
    <source>
        <dbReference type="EMBL" id="QJS00559.1"/>
    </source>
</evidence>
<keyword evidence="1" id="KW-0614">Plasmid</keyword>
<name>A0A6M4NVX1_9ENTR</name>
<accession>A0A6M4NVX1</accession>
<dbReference type="AlphaFoldDB" id="A0A6M4NVX1"/>
<dbReference type="EMBL" id="MN661403">
    <property type="protein sequence ID" value="QJS00559.1"/>
    <property type="molecule type" value="Genomic_DNA"/>
</dbReference>